<dbReference type="RefSeq" id="WP_116518112.1">
    <property type="nucleotide sequence ID" value="NZ_JACCEX010000002.1"/>
</dbReference>
<dbReference type="InterPro" id="IPR011662">
    <property type="entry name" value="Secretin/TonB_short_N"/>
</dbReference>
<evidence type="ECO:0000256" key="15">
    <source>
        <dbReference type="PROSITE-ProRule" id="PRU10144"/>
    </source>
</evidence>
<dbReference type="Gene3D" id="2.170.130.10">
    <property type="entry name" value="TonB-dependent receptor, plug domain"/>
    <property type="match status" value="1"/>
</dbReference>
<evidence type="ECO:0000256" key="13">
    <source>
        <dbReference type="ARBA" id="ARBA00023237"/>
    </source>
</evidence>
<dbReference type="InterPro" id="IPR010105">
    <property type="entry name" value="TonB_sidphr_rcpt"/>
</dbReference>
<evidence type="ECO:0000256" key="1">
    <source>
        <dbReference type="ARBA" id="ARBA00004571"/>
    </source>
</evidence>
<dbReference type="EMBL" id="QEKO01000002">
    <property type="protein sequence ID" value="PVY62117.1"/>
    <property type="molecule type" value="Genomic_DNA"/>
</dbReference>
<evidence type="ECO:0000256" key="3">
    <source>
        <dbReference type="ARBA" id="ARBA00022448"/>
    </source>
</evidence>
<accession>A0A2U1CMA0</accession>
<keyword evidence="10 16" id="KW-0798">TonB box</keyword>
<evidence type="ECO:0000313" key="18">
    <source>
        <dbReference type="EMBL" id="PVY62117.1"/>
    </source>
</evidence>
<dbReference type="Pfam" id="PF07660">
    <property type="entry name" value="STN"/>
    <property type="match status" value="1"/>
</dbReference>
<dbReference type="PROSITE" id="PS01156">
    <property type="entry name" value="TONB_DEPENDENT_REC_2"/>
    <property type="match status" value="1"/>
</dbReference>
<dbReference type="PANTHER" id="PTHR32552">
    <property type="entry name" value="FERRICHROME IRON RECEPTOR-RELATED"/>
    <property type="match status" value="1"/>
</dbReference>
<keyword evidence="4 14" id="KW-1134">Transmembrane beta strand</keyword>
<dbReference type="SUPFAM" id="SSF56935">
    <property type="entry name" value="Porins"/>
    <property type="match status" value="1"/>
</dbReference>
<dbReference type="InterPro" id="IPR010917">
    <property type="entry name" value="TonB_rcpt_CS"/>
</dbReference>
<dbReference type="AlphaFoldDB" id="A0A2U1CMA0"/>
<dbReference type="Pfam" id="PF07715">
    <property type="entry name" value="Plug"/>
    <property type="match status" value="1"/>
</dbReference>
<dbReference type="Proteomes" id="UP000246145">
    <property type="component" value="Unassembled WGS sequence"/>
</dbReference>
<keyword evidence="12 18" id="KW-0675">Receptor</keyword>
<evidence type="ECO:0000256" key="2">
    <source>
        <dbReference type="ARBA" id="ARBA00009810"/>
    </source>
</evidence>
<name>A0A2U1CMA0_9BURK</name>
<keyword evidence="19" id="KW-1185">Reference proteome</keyword>
<evidence type="ECO:0000313" key="19">
    <source>
        <dbReference type="Proteomes" id="UP000246145"/>
    </source>
</evidence>
<evidence type="ECO:0000256" key="7">
    <source>
        <dbReference type="ARBA" id="ARBA00022729"/>
    </source>
</evidence>
<dbReference type="SMART" id="SM00965">
    <property type="entry name" value="STN"/>
    <property type="match status" value="1"/>
</dbReference>
<dbReference type="Pfam" id="PF00593">
    <property type="entry name" value="TonB_dep_Rec_b-barrel"/>
    <property type="match status" value="1"/>
</dbReference>
<evidence type="ECO:0000256" key="12">
    <source>
        <dbReference type="ARBA" id="ARBA00023170"/>
    </source>
</evidence>
<keyword evidence="5" id="KW-0410">Iron transport</keyword>
<evidence type="ECO:0000256" key="5">
    <source>
        <dbReference type="ARBA" id="ARBA00022496"/>
    </source>
</evidence>
<comment type="subcellular location">
    <subcellularLocation>
        <location evidence="1 14">Cell outer membrane</location>
        <topology evidence="1 14">Multi-pass membrane protein</topology>
    </subcellularLocation>
</comment>
<evidence type="ECO:0000256" key="8">
    <source>
        <dbReference type="ARBA" id="ARBA00023004"/>
    </source>
</evidence>
<comment type="similarity">
    <text evidence="2 14 16">Belongs to the TonB-dependent receptor family.</text>
</comment>
<dbReference type="GO" id="GO:0015891">
    <property type="term" value="P:siderophore transport"/>
    <property type="evidence" value="ECO:0007669"/>
    <property type="project" value="InterPro"/>
</dbReference>
<proteinExistence type="inferred from homology"/>
<keyword evidence="11 14" id="KW-0472">Membrane</keyword>
<dbReference type="InterPro" id="IPR039426">
    <property type="entry name" value="TonB-dep_rcpt-like"/>
</dbReference>
<comment type="caution">
    <text evidence="18">The sequence shown here is derived from an EMBL/GenBank/DDBJ whole genome shotgun (WGS) entry which is preliminary data.</text>
</comment>
<evidence type="ECO:0000256" key="14">
    <source>
        <dbReference type="PROSITE-ProRule" id="PRU01360"/>
    </source>
</evidence>
<keyword evidence="3 14" id="KW-0813">Transport</keyword>
<dbReference type="GO" id="GO:0015344">
    <property type="term" value="F:siderophore uptake transmembrane transporter activity"/>
    <property type="evidence" value="ECO:0007669"/>
    <property type="project" value="TreeGrafter"/>
</dbReference>
<dbReference type="Gene3D" id="2.40.170.20">
    <property type="entry name" value="TonB-dependent receptor, beta-barrel domain"/>
    <property type="match status" value="1"/>
</dbReference>
<dbReference type="InterPro" id="IPR012910">
    <property type="entry name" value="Plug_dom"/>
</dbReference>
<dbReference type="InterPro" id="IPR037066">
    <property type="entry name" value="Plug_dom_sf"/>
</dbReference>
<evidence type="ECO:0000256" key="10">
    <source>
        <dbReference type="ARBA" id="ARBA00023077"/>
    </source>
</evidence>
<evidence type="ECO:0000256" key="6">
    <source>
        <dbReference type="ARBA" id="ARBA00022692"/>
    </source>
</evidence>
<keyword evidence="8" id="KW-0408">Iron</keyword>
<dbReference type="NCBIfam" id="TIGR01783">
    <property type="entry name" value="TonB-siderophor"/>
    <property type="match status" value="1"/>
</dbReference>
<dbReference type="PROSITE" id="PS52016">
    <property type="entry name" value="TONB_DEPENDENT_REC_3"/>
    <property type="match status" value="1"/>
</dbReference>
<evidence type="ECO:0000256" key="11">
    <source>
        <dbReference type="ARBA" id="ARBA00023136"/>
    </source>
</evidence>
<dbReference type="InterPro" id="IPR036942">
    <property type="entry name" value="Beta-barrel_TonB_sf"/>
</dbReference>
<feature type="short sequence motif" description="TonB C-terminal box" evidence="15">
    <location>
        <begin position="803"/>
        <end position="820"/>
    </location>
</feature>
<keyword evidence="9" id="KW-0406">Ion transport</keyword>
<feature type="domain" description="Secretin/TonB short N-terminal" evidence="17">
    <location>
        <begin position="71"/>
        <end position="121"/>
    </location>
</feature>
<reference evidence="18 19" key="1">
    <citation type="submission" date="2018-04" db="EMBL/GenBank/DDBJ databases">
        <title>Genomic Encyclopedia of Type Strains, Phase IV (KMG-IV): sequencing the most valuable type-strain genomes for metagenomic binning, comparative biology and taxonomic classification.</title>
        <authorList>
            <person name="Goeker M."/>
        </authorList>
    </citation>
    <scope>NUCLEOTIDE SEQUENCE [LARGE SCALE GENOMIC DNA]</scope>
    <source>
        <strain evidence="18 19">DSM 10065</strain>
    </source>
</reference>
<dbReference type="GO" id="GO:0009279">
    <property type="term" value="C:cell outer membrane"/>
    <property type="evidence" value="ECO:0007669"/>
    <property type="project" value="UniProtKB-SubCell"/>
</dbReference>
<evidence type="ECO:0000256" key="4">
    <source>
        <dbReference type="ARBA" id="ARBA00022452"/>
    </source>
</evidence>
<gene>
    <name evidence="18" type="ORF">C7440_1607</name>
</gene>
<dbReference type="InterPro" id="IPR000531">
    <property type="entry name" value="Beta-barrel_TonB"/>
</dbReference>
<dbReference type="OrthoDB" id="8533686at2"/>
<evidence type="ECO:0000256" key="16">
    <source>
        <dbReference type="RuleBase" id="RU003357"/>
    </source>
</evidence>
<dbReference type="Gene3D" id="3.55.50.30">
    <property type="match status" value="1"/>
</dbReference>
<protein>
    <submittedName>
        <fullName evidence="18">Outer membrane receptor for ferric coprogen and ferric-rhodotorulic acid</fullName>
    </submittedName>
</protein>
<dbReference type="GO" id="GO:0038023">
    <property type="term" value="F:signaling receptor activity"/>
    <property type="evidence" value="ECO:0007669"/>
    <property type="project" value="InterPro"/>
</dbReference>
<keyword evidence="7" id="KW-0732">Signal</keyword>
<evidence type="ECO:0000259" key="17">
    <source>
        <dbReference type="SMART" id="SM00965"/>
    </source>
</evidence>
<keyword evidence="6 14" id="KW-0812">Transmembrane</keyword>
<evidence type="ECO:0000256" key="9">
    <source>
        <dbReference type="ARBA" id="ARBA00023065"/>
    </source>
</evidence>
<organism evidence="18 19">
    <name type="scientific">Pusillimonas noertemannii</name>
    <dbReference type="NCBI Taxonomy" id="305977"/>
    <lineage>
        <taxon>Bacteria</taxon>
        <taxon>Pseudomonadati</taxon>
        <taxon>Pseudomonadota</taxon>
        <taxon>Betaproteobacteria</taxon>
        <taxon>Burkholderiales</taxon>
        <taxon>Alcaligenaceae</taxon>
        <taxon>Pusillimonas</taxon>
    </lineage>
</organism>
<sequence>MMDKQKTRGVSKAAGAGLFGRGALKTLTVSIALAFGIVPAQALAQEAPVQISIPAQSLGNALIQLGEQASLQIFYLPETVSGLNAPAVAGNLTSDQALQRLLAGTGIEVKRNGNTVSLSKPASGTTTQLAPIMVHGTLDPTSEGSGSYAAEAVTIGKSVLTLKEIPQSVSVVTQQQIQDQGFTSVTEALHQAPGVITGGRDNGEIAIIRGFGSSKQYDGMVLQEGSDRMGLHQDLAMFDRVEVLRGPAGLLTGSGSLGGTINYVAKRPRHELGISGTVSAGSWNHYRGELDITGPLNKSGTLRGRAVMALQDEDKFYDVDHSRHEFFYGILEYDLTPKTTVGLAFDYIHRKYTSSFYGIPLYSDGSKPPRTSFAGTETPSSYESTGISVDLNHRFDNDWNLKAAYRHRKADGDTYDYYVTSNGVDPITGLANINAQNTVAWTKWENFDISASGPIELLGKKHHFTFGYDRSTQNVGLKRAGQAVSNWDVFNNHDLREYFDKLNANNVPTENQNAYIQSGIYASGRIKLADPLTLVVGGRWTSFESRSRTVPTAQEWSVSEAKASREFTPYGGLIWDVNDQLSLYTSYTDTFVPQSQVDYSGKTLDPRVGWQAEAGAKATFFDGRLNASLAVFRIRDTNRAIPDPDHVGCGGTATGRCYVGSGLIQSEGWEAEISGSPVPGWDIAASYTYTRAKYLRDSNPENDGTRYNTFYTPVHLFKLWSQYRFGRDDMGGALQGWTVGAGVYAQSGVYGSRTLTEARQSGYATVDFKLGYKINKNWDANLYVENVFDREYLSTLSNSLMFNNFYGRPRSAMLSLRGTF</sequence>
<keyword evidence="13 14" id="KW-0998">Cell outer membrane</keyword>
<dbReference type="CDD" id="cd01347">
    <property type="entry name" value="ligand_gated_channel"/>
    <property type="match status" value="1"/>
</dbReference>
<dbReference type="PANTHER" id="PTHR32552:SF74">
    <property type="entry name" value="HYDROXAMATE SIDEROPHORE RECEPTOR FHUE"/>
    <property type="match status" value="1"/>
</dbReference>